<organism evidence="2 3">
    <name type="scientific">candidate division MSBL1 archaeon SCGC-AAA833K04</name>
    <dbReference type="NCBI Taxonomy" id="1698258"/>
    <lineage>
        <taxon>Archaea</taxon>
        <taxon>Methanobacteriati</taxon>
        <taxon>Methanobacteriota</taxon>
        <taxon>candidate division MSBL1</taxon>
    </lineage>
</organism>
<evidence type="ECO:0000256" key="1">
    <source>
        <dbReference type="SAM" id="Phobius"/>
    </source>
</evidence>
<feature type="transmembrane region" description="Helical" evidence="1">
    <location>
        <begin position="12"/>
        <end position="29"/>
    </location>
</feature>
<gene>
    <name evidence="2" type="ORF">AKJ46_00705</name>
</gene>
<name>A0A133VS00_9EURY</name>
<reference evidence="2 3" key="1">
    <citation type="journal article" date="2016" name="Sci. Rep.">
        <title>Metabolic traits of an uncultured archaeal lineage -MSBL1- from brine pools of the Red Sea.</title>
        <authorList>
            <person name="Mwirichia R."/>
            <person name="Alam I."/>
            <person name="Rashid M."/>
            <person name="Vinu M."/>
            <person name="Ba-Alawi W."/>
            <person name="Anthony Kamau A."/>
            <person name="Kamanda Ngugi D."/>
            <person name="Goker M."/>
            <person name="Klenk H.P."/>
            <person name="Bajic V."/>
            <person name="Stingl U."/>
        </authorList>
    </citation>
    <scope>NUCLEOTIDE SEQUENCE [LARGE SCALE GENOMIC DNA]</scope>
    <source>
        <strain evidence="2">SCGC-AAA833K04</strain>
    </source>
</reference>
<proteinExistence type="predicted"/>
<dbReference type="AlphaFoldDB" id="A0A133VS00"/>
<accession>A0A133VS00</accession>
<dbReference type="EMBL" id="LHYN01000009">
    <property type="protein sequence ID" value="KXB09236.1"/>
    <property type="molecule type" value="Genomic_DNA"/>
</dbReference>
<sequence>MVRLGEKGVSDIIVVAFMFILLVIASVLVHQYQTRDLNSAADRQNELKSTQLYKSLEKTEVNPYGIPALDAAAEHLVLKEPTVPENYLREWLENTTDFLLSKDLGVELTLTYEENKWIFTHTQRYRSRS</sequence>
<keyword evidence="1" id="KW-0812">Transmembrane</keyword>
<protein>
    <submittedName>
        <fullName evidence="2">Uncharacterized protein</fullName>
    </submittedName>
</protein>
<keyword evidence="3" id="KW-1185">Reference proteome</keyword>
<comment type="caution">
    <text evidence="2">The sequence shown here is derived from an EMBL/GenBank/DDBJ whole genome shotgun (WGS) entry which is preliminary data.</text>
</comment>
<evidence type="ECO:0000313" key="2">
    <source>
        <dbReference type="EMBL" id="KXB09236.1"/>
    </source>
</evidence>
<keyword evidence="1" id="KW-1133">Transmembrane helix</keyword>
<keyword evidence="1" id="KW-0472">Membrane</keyword>
<evidence type="ECO:0000313" key="3">
    <source>
        <dbReference type="Proteomes" id="UP000070038"/>
    </source>
</evidence>
<dbReference type="Proteomes" id="UP000070038">
    <property type="component" value="Unassembled WGS sequence"/>
</dbReference>